<accession>A0ABR9ZYW6</accession>
<dbReference type="Pfam" id="PF01557">
    <property type="entry name" value="FAA_hydrolase"/>
    <property type="match status" value="1"/>
</dbReference>
<keyword evidence="2" id="KW-0479">Metal-binding</keyword>
<reference evidence="4 5" key="1">
    <citation type="submission" date="2020-11" db="EMBL/GenBank/DDBJ databases">
        <title>Fusibacter basophilias sp. nov.</title>
        <authorList>
            <person name="Qiu D."/>
        </authorList>
    </citation>
    <scope>NUCLEOTIDE SEQUENCE [LARGE SCALE GENOMIC DNA]</scope>
    <source>
        <strain evidence="4 5">Q10-2</strain>
    </source>
</reference>
<dbReference type="EMBL" id="JADKNH010000018">
    <property type="protein sequence ID" value="MBF4695651.1"/>
    <property type="molecule type" value="Genomic_DNA"/>
</dbReference>
<proteinExistence type="inferred from homology"/>
<feature type="domain" description="Fumarylacetoacetase-like C-terminal" evidence="3">
    <location>
        <begin position="79"/>
        <end position="290"/>
    </location>
</feature>
<dbReference type="PANTHER" id="PTHR42796:SF4">
    <property type="entry name" value="FUMARYLACETOACETATE HYDROLASE DOMAIN-CONTAINING PROTEIN 2A"/>
    <property type="match status" value="1"/>
</dbReference>
<dbReference type="PANTHER" id="PTHR42796">
    <property type="entry name" value="FUMARYLACETOACETATE HYDROLASE DOMAIN-CONTAINING PROTEIN 2A-RELATED"/>
    <property type="match status" value="1"/>
</dbReference>
<dbReference type="Proteomes" id="UP000614200">
    <property type="component" value="Unassembled WGS sequence"/>
</dbReference>
<dbReference type="SUPFAM" id="SSF56529">
    <property type="entry name" value="FAH"/>
    <property type="match status" value="1"/>
</dbReference>
<name>A0ABR9ZYW6_9FIRM</name>
<dbReference type="Gene3D" id="3.90.850.10">
    <property type="entry name" value="Fumarylacetoacetase-like, C-terminal domain"/>
    <property type="match status" value="1"/>
</dbReference>
<protein>
    <submittedName>
        <fullName evidence="4">Fumarylacetoacetate hydrolase family protein</fullName>
    </submittedName>
</protein>
<dbReference type="InterPro" id="IPR011234">
    <property type="entry name" value="Fumarylacetoacetase-like_C"/>
</dbReference>
<evidence type="ECO:0000256" key="1">
    <source>
        <dbReference type="ARBA" id="ARBA00010211"/>
    </source>
</evidence>
<evidence type="ECO:0000313" key="4">
    <source>
        <dbReference type="EMBL" id="MBF4695651.1"/>
    </source>
</evidence>
<evidence type="ECO:0000313" key="5">
    <source>
        <dbReference type="Proteomes" id="UP000614200"/>
    </source>
</evidence>
<dbReference type="GO" id="GO:0016787">
    <property type="term" value="F:hydrolase activity"/>
    <property type="evidence" value="ECO:0007669"/>
    <property type="project" value="UniProtKB-KW"/>
</dbReference>
<keyword evidence="5" id="KW-1185">Reference proteome</keyword>
<evidence type="ECO:0000256" key="2">
    <source>
        <dbReference type="ARBA" id="ARBA00022723"/>
    </source>
</evidence>
<keyword evidence="4" id="KW-0378">Hydrolase</keyword>
<evidence type="ECO:0000259" key="3">
    <source>
        <dbReference type="Pfam" id="PF01557"/>
    </source>
</evidence>
<sequence length="293" mass="32748">MKIGNCMYKNEKIGYCVIELEYVYPINAILGIEMDQFSELVENWEDIRSEIQKKINSVQGISIGEVSFLAPITKPVRNLICIGKNYLDHAKELEGKTANLTGIPKEPIYFSKMAHRILGPSEDFIIDASVTKEVDYEVELGLIIKKECKDVLAKDVQDVIFGYAVFNDYSARDLQTKHIQWHRGKSLDYFTAMGPYIITADEVAFPPSLKITSKINGELRQNGLTDQLIFPIATLIEDFSKGTTLIPGDIIITGTPSGVGMGFNPPKYLKHSDCVECEIEGMGKICNVVVIKN</sequence>
<dbReference type="InterPro" id="IPR051121">
    <property type="entry name" value="FAH"/>
</dbReference>
<dbReference type="InterPro" id="IPR036663">
    <property type="entry name" value="Fumarylacetoacetase_C_sf"/>
</dbReference>
<organism evidence="4 5">
    <name type="scientific">Fusibacter ferrireducens</name>
    <dbReference type="NCBI Taxonomy" id="2785058"/>
    <lineage>
        <taxon>Bacteria</taxon>
        <taxon>Bacillati</taxon>
        <taxon>Bacillota</taxon>
        <taxon>Clostridia</taxon>
        <taxon>Eubacteriales</taxon>
        <taxon>Eubacteriales Family XII. Incertae Sedis</taxon>
        <taxon>Fusibacter</taxon>
    </lineage>
</organism>
<comment type="caution">
    <text evidence="4">The sequence shown here is derived from an EMBL/GenBank/DDBJ whole genome shotgun (WGS) entry which is preliminary data.</text>
</comment>
<gene>
    <name evidence="4" type="ORF">ISU02_21360</name>
</gene>
<comment type="similarity">
    <text evidence="1">Belongs to the FAH family.</text>
</comment>
<dbReference type="RefSeq" id="WP_194703886.1">
    <property type="nucleotide sequence ID" value="NZ_JADKNH010000018.1"/>
</dbReference>